<reference evidence="2 3" key="1">
    <citation type="submission" date="2021-04" db="EMBL/GenBank/DDBJ databases">
        <title>Genomics, taxonomy and metabolism of representatives of sulfur bacteria of the genus Thiothrix: Thiothrix fructosivorans QT, Thiothrix unzii A1T and three new species, Thiothrix subterranea sp. nov., Thiothrix litoralis sp. nov. and 'Candidatus Thiothrix anitrata' sp. nov.</title>
        <authorList>
            <person name="Ravin N.V."/>
            <person name="Smolyakov D."/>
            <person name="Rudenko T.S."/>
            <person name="Mardanov A.V."/>
            <person name="Beletsky A.V."/>
            <person name="Markov N.D."/>
            <person name="Fomenkov A.I."/>
            <person name="Roberts R.J."/>
            <person name="Karnachuk O.V."/>
            <person name="Novikov A."/>
            <person name="Grabovich M.Y."/>
        </authorList>
    </citation>
    <scope>NUCLEOTIDE SEQUENCE [LARGE SCALE GENOMIC DNA]</scope>
    <source>
        <strain evidence="2 3">AS</strain>
    </source>
</reference>
<name>A0ABX7WWP4_9GAMM</name>
<gene>
    <name evidence="2" type="ORF">J9253_10025</name>
</gene>
<keyword evidence="1" id="KW-0812">Transmembrane</keyword>
<organism evidence="2 3">
    <name type="scientific">Thiothrix litoralis</name>
    <dbReference type="NCBI Taxonomy" id="2891210"/>
    <lineage>
        <taxon>Bacteria</taxon>
        <taxon>Pseudomonadati</taxon>
        <taxon>Pseudomonadota</taxon>
        <taxon>Gammaproteobacteria</taxon>
        <taxon>Thiotrichales</taxon>
        <taxon>Thiotrichaceae</taxon>
        <taxon>Thiothrix</taxon>
    </lineage>
</organism>
<sequence>MLLLAQEAEVISNVAHVIQLAVAPVFLLTGIGSILSVLVNRLVRVVDRFRVLDSNFQQASAAALVVIRHEMQALSRRARMIHWAIGLCTVCALLICVVIAMLFFSAMLGMDLSTAVSILFIIAMLMLVSGLLCFLQEIRIATSSIDVTPR</sequence>
<dbReference type="Proteomes" id="UP000672039">
    <property type="component" value="Chromosome"/>
</dbReference>
<evidence type="ECO:0000313" key="2">
    <source>
        <dbReference type="EMBL" id="QTR48219.1"/>
    </source>
</evidence>
<keyword evidence="3" id="KW-1185">Reference proteome</keyword>
<keyword evidence="1" id="KW-1133">Transmembrane helix</keyword>
<keyword evidence="1" id="KW-0472">Membrane</keyword>
<accession>A0ABX7WWP4</accession>
<dbReference type="Pfam" id="PF11026">
    <property type="entry name" value="DUF2721"/>
    <property type="match status" value="1"/>
</dbReference>
<dbReference type="InterPro" id="IPR021279">
    <property type="entry name" value="DUF2721"/>
</dbReference>
<evidence type="ECO:0000313" key="3">
    <source>
        <dbReference type="Proteomes" id="UP000672039"/>
    </source>
</evidence>
<proteinExistence type="predicted"/>
<evidence type="ECO:0000256" key="1">
    <source>
        <dbReference type="SAM" id="Phobius"/>
    </source>
</evidence>
<dbReference type="EMBL" id="CP072801">
    <property type="protein sequence ID" value="QTR48219.1"/>
    <property type="molecule type" value="Genomic_DNA"/>
</dbReference>
<feature type="transmembrane region" description="Helical" evidence="1">
    <location>
        <begin position="114"/>
        <end position="135"/>
    </location>
</feature>
<protein>
    <submittedName>
        <fullName evidence="2">DUF2721 domain-containing protein</fullName>
    </submittedName>
</protein>
<dbReference type="RefSeq" id="WP_210224434.1">
    <property type="nucleotide sequence ID" value="NZ_CP072801.1"/>
</dbReference>
<feature type="transmembrane region" description="Helical" evidence="1">
    <location>
        <begin position="20"/>
        <end position="40"/>
    </location>
</feature>
<feature type="transmembrane region" description="Helical" evidence="1">
    <location>
        <begin position="81"/>
        <end position="108"/>
    </location>
</feature>